<name>A0A1Q9BQH7_SYMMI</name>
<comment type="caution">
    <text evidence="1">The sequence shown here is derived from an EMBL/GenBank/DDBJ whole genome shotgun (WGS) entry which is preliminary data.</text>
</comment>
<sequence length="32" mass="3661">VAKEEDIKEEVKEKVVDFAESAKLELKGLKEE</sequence>
<dbReference type="EMBL" id="LSRX01007375">
    <property type="protein sequence ID" value="OLP72338.1"/>
    <property type="molecule type" value="Genomic_DNA"/>
</dbReference>
<gene>
    <name evidence="1" type="ORF">AK812_SmicGene48235</name>
</gene>
<feature type="non-terminal residue" evidence="1">
    <location>
        <position position="1"/>
    </location>
</feature>
<protein>
    <submittedName>
        <fullName evidence="1">Uncharacterized protein</fullName>
    </submittedName>
</protein>
<dbReference type="Proteomes" id="UP000186817">
    <property type="component" value="Unassembled WGS sequence"/>
</dbReference>
<feature type="non-terminal residue" evidence="1">
    <location>
        <position position="32"/>
    </location>
</feature>
<proteinExistence type="predicted"/>
<accession>A0A1Q9BQH7</accession>
<reference evidence="1 2" key="1">
    <citation type="submission" date="2016-02" db="EMBL/GenBank/DDBJ databases">
        <title>Genome analysis of coral dinoflagellate symbionts highlights evolutionary adaptations to a symbiotic lifestyle.</title>
        <authorList>
            <person name="Aranda M."/>
            <person name="Li Y."/>
            <person name="Liew Y.J."/>
            <person name="Baumgarten S."/>
            <person name="Simakov O."/>
            <person name="Wilson M."/>
            <person name="Piel J."/>
            <person name="Ashoor H."/>
            <person name="Bougouffa S."/>
            <person name="Bajic V.B."/>
            <person name="Ryu T."/>
            <person name="Ravasi T."/>
            <person name="Bayer T."/>
            <person name="Micklem G."/>
            <person name="Kim H."/>
            <person name="Bhak J."/>
            <person name="Lajeunesse T.C."/>
            <person name="Voolstra C.R."/>
        </authorList>
    </citation>
    <scope>NUCLEOTIDE SEQUENCE [LARGE SCALE GENOMIC DNA]</scope>
    <source>
        <strain evidence="1 2">CCMP2467</strain>
    </source>
</reference>
<keyword evidence="2" id="KW-1185">Reference proteome</keyword>
<organism evidence="1 2">
    <name type="scientific">Symbiodinium microadriaticum</name>
    <name type="common">Dinoflagellate</name>
    <name type="synonym">Zooxanthella microadriatica</name>
    <dbReference type="NCBI Taxonomy" id="2951"/>
    <lineage>
        <taxon>Eukaryota</taxon>
        <taxon>Sar</taxon>
        <taxon>Alveolata</taxon>
        <taxon>Dinophyceae</taxon>
        <taxon>Suessiales</taxon>
        <taxon>Symbiodiniaceae</taxon>
        <taxon>Symbiodinium</taxon>
    </lineage>
</organism>
<evidence type="ECO:0000313" key="1">
    <source>
        <dbReference type="EMBL" id="OLP72338.1"/>
    </source>
</evidence>
<evidence type="ECO:0000313" key="2">
    <source>
        <dbReference type="Proteomes" id="UP000186817"/>
    </source>
</evidence>
<dbReference type="AlphaFoldDB" id="A0A1Q9BQH7"/>
<dbReference type="OrthoDB" id="442466at2759"/>